<feature type="binding site" evidence="8">
    <location>
        <position position="71"/>
    </location>
    <ligand>
        <name>tRNA</name>
        <dbReference type="ChEBI" id="CHEBI:17843"/>
    </ligand>
</feature>
<keyword evidence="8" id="KW-0963">Cytoplasm</keyword>
<protein>
    <recommendedName>
        <fullName evidence="7 8">Peptidyl-tRNA hydrolase</fullName>
        <shortName evidence="8">Pth</shortName>
        <ecNumber evidence="1 8">3.1.1.29</ecNumber>
    </recommendedName>
</protein>
<comment type="subunit">
    <text evidence="8">Monomer.</text>
</comment>
<feature type="site" description="Discriminates between blocked and unblocked aminoacyl-tRNA" evidence="8">
    <location>
        <position position="14"/>
    </location>
</feature>
<dbReference type="Proteomes" id="UP000004283">
    <property type="component" value="Unassembled WGS sequence"/>
</dbReference>
<comment type="similarity">
    <text evidence="5 8 10">Belongs to the PTH family.</text>
</comment>
<evidence type="ECO:0000256" key="10">
    <source>
        <dbReference type="RuleBase" id="RU004320"/>
    </source>
</evidence>
<dbReference type="EC" id="3.1.1.29" evidence="1 8"/>
<organism evidence="11 12">
    <name type="scientific">Leuconostoc mesenteroides subsp. cremoris ATCC 19254</name>
    <dbReference type="NCBI Taxonomy" id="586220"/>
    <lineage>
        <taxon>Bacteria</taxon>
        <taxon>Bacillati</taxon>
        <taxon>Bacillota</taxon>
        <taxon>Bacilli</taxon>
        <taxon>Lactobacillales</taxon>
        <taxon>Lactobacillaceae</taxon>
        <taxon>Leuconostoc</taxon>
    </lineage>
</organism>
<evidence type="ECO:0000256" key="5">
    <source>
        <dbReference type="ARBA" id="ARBA00038063"/>
    </source>
</evidence>
<dbReference type="PROSITE" id="PS01196">
    <property type="entry name" value="PEPT_TRNA_HYDROL_2"/>
    <property type="match status" value="1"/>
</dbReference>
<accession>C2KLM8</accession>
<dbReference type="AlphaFoldDB" id="C2KLM8"/>
<dbReference type="PROSITE" id="PS01195">
    <property type="entry name" value="PEPT_TRNA_HYDROL_1"/>
    <property type="match status" value="1"/>
</dbReference>
<dbReference type="GO" id="GO:0072344">
    <property type="term" value="P:rescue of stalled ribosome"/>
    <property type="evidence" value="ECO:0007669"/>
    <property type="project" value="UniProtKB-UniRule"/>
</dbReference>
<evidence type="ECO:0000256" key="7">
    <source>
        <dbReference type="ARBA" id="ARBA00050038"/>
    </source>
</evidence>
<comment type="caution">
    <text evidence="11">The sequence shown here is derived from an EMBL/GenBank/DDBJ whole genome shotgun (WGS) entry which is preliminary data.</text>
</comment>
<dbReference type="GO" id="GO:0000049">
    <property type="term" value="F:tRNA binding"/>
    <property type="evidence" value="ECO:0007669"/>
    <property type="project" value="UniProtKB-UniRule"/>
</dbReference>
<dbReference type="GO" id="GO:0005737">
    <property type="term" value="C:cytoplasm"/>
    <property type="evidence" value="ECO:0007669"/>
    <property type="project" value="UniProtKB-SubCell"/>
</dbReference>
<gene>
    <name evidence="8 11" type="primary">pth</name>
    <name evidence="11" type="ORF">HMPREF0555_1544</name>
</gene>
<dbReference type="SUPFAM" id="SSF53178">
    <property type="entry name" value="Peptidyl-tRNA hydrolase-like"/>
    <property type="match status" value="1"/>
</dbReference>
<feature type="binding site" evidence="8">
    <location>
        <position position="117"/>
    </location>
    <ligand>
        <name>tRNA</name>
        <dbReference type="ChEBI" id="CHEBI:17843"/>
    </ligand>
</feature>
<dbReference type="InterPro" id="IPR036416">
    <property type="entry name" value="Pept_tRNA_hydro_sf"/>
</dbReference>
<comment type="catalytic activity">
    <reaction evidence="6 8 9">
        <text>an N-acyl-L-alpha-aminoacyl-tRNA + H2O = an N-acyl-L-amino acid + a tRNA + H(+)</text>
        <dbReference type="Rhea" id="RHEA:54448"/>
        <dbReference type="Rhea" id="RHEA-COMP:10123"/>
        <dbReference type="Rhea" id="RHEA-COMP:13883"/>
        <dbReference type="ChEBI" id="CHEBI:15377"/>
        <dbReference type="ChEBI" id="CHEBI:15378"/>
        <dbReference type="ChEBI" id="CHEBI:59874"/>
        <dbReference type="ChEBI" id="CHEBI:78442"/>
        <dbReference type="ChEBI" id="CHEBI:138191"/>
        <dbReference type="EC" id="3.1.1.29"/>
    </reaction>
</comment>
<feature type="site" description="Stabilizes the basic form of H active site to accept a proton" evidence="8">
    <location>
        <position position="96"/>
    </location>
</feature>
<dbReference type="InterPro" id="IPR001328">
    <property type="entry name" value="Pept_tRNA_hydro"/>
</dbReference>
<evidence type="ECO:0000256" key="2">
    <source>
        <dbReference type="ARBA" id="ARBA00022555"/>
    </source>
</evidence>
<dbReference type="PANTHER" id="PTHR17224:SF1">
    <property type="entry name" value="PEPTIDYL-TRNA HYDROLASE"/>
    <property type="match status" value="1"/>
</dbReference>
<comment type="subcellular location">
    <subcellularLocation>
        <location evidence="8">Cytoplasm</location>
    </subcellularLocation>
</comment>
<dbReference type="Gene3D" id="3.40.50.1470">
    <property type="entry name" value="Peptidyl-tRNA hydrolase"/>
    <property type="match status" value="1"/>
</dbReference>
<evidence type="ECO:0000256" key="8">
    <source>
        <dbReference type="HAMAP-Rule" id="MF_00083"/>
    </source>
</evidence>
<dbReference type="FunFam" id="3.40.50.1470:FF:000001">
    <property type="entry name" value="Peptidyl-tRNA hydrolase"/>
    <property type="match status" value="1"/>
</dbReference>
<keyword evidence="4 8" id="KW-0694">RNA-binding</keyword>
<evidence type="ECO:0000256" key="1">
    <source>
        <dbReference type="ARBA" id="ARBA00013260"/>
    </source>
</evidence>
<evidence type="ECO:0000256" key="9">
    <source>
        <dbReference type="RuleBase" id="RU000673"/>
    </source>
</evidence>
<dbReference type="Pfam" id="PF01195">
    <property type="entry name" value="Pept_tRNA_hydro"/>
    <property type="match status" value="1"/>
</dbReference>
<name>C2KLM8_LEUMC</name>
<evidence type="ECO:0000256" key="4">
    <source>
        <dbReference type="ARBA" id="ARBA00022884"/>
    </source>
</evidence>
<evidence type="ECO:0000313" key="12">
    <source>
        <dbReference type="Proteomes" id="UP000004283"/>
    </source>
</evidence>
<comment type="function">
    <text evidence="8">Catalyzes the release of premature peptidyl moieties from peptidyl-tRNA molecules trapped in stalled 50S ribosomal subunits, and thus maintains levels of free tRNAs and 50S ribosomes.</text>
</comment>
<dbReference type="EMBL" id="ACKV01000086">
    <property type="protein sequence ID" value="EEJ41854.1"/>
    <property type="molecule type" value="Genomic_DNA"/>
</dbReference>
<comment type="function">
    <text evidence="8">Hydrolyzes ribosome-free peptidyl-tRNAs (with 1 or more amino acids incorporated), which drop off the ribosome during protein synthesis, or as a result of ribosome stalling.</text>
</comment>
<dbReference type="GO" id="GO:0006515">
    <property type="term" value="P:protein quality control for misfolded or incompletely synthesized proteins"/>
    <property type="evidence" value="ECO:0007669"/>
    <property type="project" value="UniProtKB-UniRule"/>
</dbReference>
<dbReference type="CDD" id="cd00462">
    <property type="entry name" value="PTH"/>
    <property type="match status" value="1"/>
</dbReference>
<evidence type="ECO:0000256" key="6">
    <source>
        <dbReference type="ARBA" id="ARBA00048707"/>
    </source>
</evidence>
<reference evidence="11 12" key="1">
    <citation type="submission" date="2009-04" db="EMBL/GenBank/DDBJ databases">
        <authorList>
            <person name="Qin X."/>
            <person name="Bachman B."/>
            <person name="Battles P."/>
            <person name="Bell A."/>
            <person name="Bess C."/>
            <person name="Bickham C."/>
            <person name="Chaboub L."/>
            <person name="Chen D."/>
            <person name="Coyle M."/>
            <person name="Deiros D.R."/>
            <person name="Dinh H."/>
            <person name="Forbes L."/>
            <person name="Fowler G."/>
            <person name="Francisco L."/>
            <person name="Fu Q."/>
            <person name="Gubbala S."/>
            <person name="Hale W."/>
            <person name="Han Y."/>
            <person name="Hemphill L."/>
            <person name="Highlander S.K."/>
            <person name="Hirani K."/>
            <person name="Hogues M."/>
            <person name="Jackson L."/>
            <person name="Jakkamsetti A."/>
            <person name="Javaid M."/>
            <person name="Jiang H."/>
            <person name="Korchina V."/>
            <person name="Kovar C."/>
            <person name="Lara F."/>
            <person name="Lee S."/>
            <person name="Mata R."/>
            <person name="Mathew T."/>
            <person name="Moen C."/>
            <person name="Morales K."/>
            <person name="Munidasa M."/>
            <person name="Nazareth L."/>
            <person name="Ngo R."/>
            <person name="Nguyen L."/>
            <person name="Okwuonu G."/>
            <person name="Ongeri F."/>
            <person name="Patil S."/>
            <person name="Petrosino J."/>
            <person name="Pham C."/>
            <person name="Pham P."/>
            <person name="Pu L.-L."/>
            <person name="Puazo M."/>
            <person name="Raj R."/>
            <person name="Reid J."/>
            <person name="Rouhana J."/>
            <person name="Saada N."/>
            <person name="Shang Y."/>
            <person name="Simmons D."/>
            <person name="Thornton R."/>
            <person name="Warren J."/>
            <person name="Weissenberger G."/>
            <person name="Zhang J."/>
            <person name="Zhang L."/>
            <person name="Zhou C."/>
            <person name="Zhu D."/>
            <person name="Muzny D."/>
            <person name="Worley K."/>
            <person name="Gibbs R."/>
        </authorList>
    </citation>
    <scope>NUCLEOTIDE SEQUENCE [LARGE SCALE GENOMIC DNA]</scope>
    <source>
        <strain evidence="11 12">ATCC 19254</strain>
    </source>
</reference>
<sequence length="193" mass="21148">MRNRNVKFIFGLGNIGAEYDQTRHNIGFMAVDAFATANHMSFSPSKQFALVAKTIIGGESVMLVKPTTYMNNSGKAVRAILDYYDGDVDDVLVLVDDMDLPFGKMRFRAKGSAGGHNGLKSIMTHTGSQTFLRLKFGLGHPVHEQNVVVNYVLGKFTAAEKPDIDAMLDRSTQAIADWIQGATAPELSNRYNG</sequence>
<evidence type="ECO:0000256" key="3">
    <source>
        <dbReference type="ARBA" id="ARBA00022801"/>
    </source>
</evidence>
<keyword evidence="2 8" id="KW-0820">tRNA-binding</keyword>
<dbReference type="HOGENOM" id="CLU_062456_4_1_9"/>
<keyword evidence="3 8" id="KW-0378">Hydrolase</keyword>
<dbReference type="HAMAP" id="MF_00083">
    <property type="entry name" value="Pept_tRNA_hydro_bact"/>
    <property type="match status" value="1"/>
</dbReference>
<dbReference type="GO" id="GO:0004045">
    <property type="term" value="F:peptidyl-tRNA hydrolase activity"/>
    <property type="evidence" value="ECO:0007669"/>
    <property type="project" value="UniProtKB-UniRule"/>
</dbReference>
<dbReference type="NCBIfam" id="TIGR00447">
    <property type="entry name" value="pth"/>
    <property type="match status" value="1"/>
</dbReference>
<feature type="binding site" evidence="8">
    <location>
        <position position="69"/>
    </location>
    <ligand>
        <name>tRNA</name>
        <dbReference type="ChEBI" id="CHEBI:17843"/>
    </ligand>
</feature>
<feature type="binding site" evidence="8">
    <location>
        <position position="19"/>
    </location>
    <ligand>
        <name>tRNA</name>
        <dbReference type="ChEBI" id="CHEBI:17843"/>
    </ligand>
</feature>
<evidence type="ECO:0000313" key="11">
    <source>
        <dbReference type="EMBL" id="EEJ41854.1"/>
    </source>
</evidence>
<dbReference type="PANTHER" id="PTHR17224">
    <property type="entry name" value="PEPTIDYL-TRNA HYDROLASE"/>
    <property type="match status" value="1"/>
</dbReference>
<dbReference type="InterPro" id="IPR018171">
    <property type="entry name" value="Pept_tRNA_hydro_CS"/>
</dbReference>
<proteinExistence type="inferred from homology"/>
<feature type="active site" description="Proton acceptor" evidence="8">
    <location>
        <position position="24"/>
    </location>
</feature>